<dbReference type="CDD" id="cd07302">
    <property type="entry name" value="CHD"/>
    <property type="match status" value="2"/>
</dbReference>
<feature type="transmembrane region" description="Helical" evidence="16">
    <location>
        <begin position="1705"/>
        <end position="1726"/>
    </location>
</feature>
<dbReference type="Gene3D" id="3.40.50.1000">
    <property type="entry name" value="HAD superfamily/HAD-like"/>
    <property type="match status" value="2"/>
</dbReference>
<evidence type="ECO:0000256" key="11">
    <source>
        <dbReference type="ARBA" id="ARBA00023136"/>
    </source>
</evidence>
<dbReference type="NCBIfam" id="TIGR01494">
    <property type="entry name" value="ATPase_P-type"/>
    <property type="match status" value="1"/>
</dbReference>
<evidence type="ECO:0000256" key="9">
    <source>
        <dbReference type="ARBA" id="ARBA00022967"/>
    </source>
</evidence>
<dbReference type="InterPro" id="IPR029787">
    <property type="entry name" value="Nucleotide_cyclase"/>
</dbReference>
<evidence type="ECO:0000313" key="19">
    <source>
        <dbReference type="Proteomes" id="UP000187209"/>
    </source>
</evidence>
<dbReference type="Gene3D" id="3.30.70.1230">
    <property type="entry name" value="Nucleotide cyclase"/>
    <property type="match status" value="2"/>
</dbReference>
<dbReference type="SUPFAM" id="SSF81653">
    <property type="entry name" value="Calcium ATPase, transduction domain A"/>
    <property type="match status" value="1"/>
</dbReference>
<feature type="binding site" evidence="14">
    <location>
        <position position="582"/>
    </location>
    <ligand>
        <name>ATP</name>
        <dbReference type="ChEBI" id="CHEBI:30616"/>
    </ligand>
</feature>
<gene>
    <name evidence="18" type="ORF">SteCoe_30982</name>
</gene>
<dbReference type="InterPro" id="IPR006539">
    <property type="entry name" value="P-type_ATPase_IV"/>
</dbReference>
<dbReference type="InterPro" id="IPR044492">
    <property type="entry name" value="P_typ_ATPase_HD_dom"/>
</dbReference>
<comment type="cofactor">
    <cofactor evidence="15">
        <name>Mg(2+)</name>
        <dbReference type="ChEBI" id="CHEBI:18420"/>
    </cofactor>
</comment>
<evidence type="ECO:0000256" key="1">
    <source>
        <dbReference type="ARBA" id="ARBA00004141"/>
    </source>
</evidence>
<feature type="transmembrane region" description="Helical" evidence="16">
    <location>
        <begin position="1006"/>
        <end position="1027"/>
    </location>
</feature>
<dbReference type="SFLD" id="SFLDG00002">
    <property type="entry name" value="C1.7:_P-type_atpase_like"/>
    <property type="match status" value="1"/>
</dbReference>
<feature type="binding site" evidence="14">
    <location>
        <position position="663"/>
    </location>
    <ligand>
        <name>ATP</name>
        <dbReference type="ChEBI" id="CHEBI:30616"/>
    </ligand>
</feature>
<keyword evidence="8 15" id="KW-0460">Magnesium</keyword>
<dbReference type="SMART" id="SM00044">
    <property type="entry name" value="CYCc"/>
    <property type="match status" value="2"/>
</dbReference>
<organism evidence="18 19">
    <name type="scientific">Stentor coeruleus</name>
    <dbReference type="NCBI Taxonomy" id="5963"/>
    <lineage>
        <taxon>Eukaryota</taxon>
        <taxon>Sar</taxon>
        <taxon>Alveolata</taxon>
        <taxon>Ciliophora</taxon>
        <taxon>Postciliodesmatophora</taxon>
        <taxon>Heterotrichea</taxon>
        <taxon>Heterotrichida</taxon>
        <taxon>Stentoridae</taxon>
        <taxon>Stentor</taxon>
    </lineage>
</organism>
<feature type="binding site" evidence="14">
    <location>
        <position position="373"/>
    </location>
    <ligand>
        <name>ATP</name>
        <dbReference type="ChEBI" id="CHEBI:30616"/>
    </ligand>
</feature>
<feature type="transmembrane region" description="Helical" evidence="16">
    <location>
        <begin position="954"/>
        <end position="974"/>
    </location>
</feature>
<keyword evidence="7 14" id="KW-0067">ATP-binding</keyword>
<dbReference type="PROSITE" id="PS00154">
    <property type="entry name" value="ATPASE_E1_E2"/>
    <property type="match status" value="1"/>
</dbReference>
<accession>A0A1R2B2T1</accession>
<dbReference type="EMBL" id="MPUH01001040">
    <property type="protein sequence ID" value="OMJ70930.1"/>
    <property type="molecule type" value="Genomic_DNA"/>
</dbReference>
<feature type="transmembrane region" description="Helical" evidence="16">
    <location>
        <begin position="275"/>
        <end position="301"/>
    </location>
</feature>
<dbReference type="NCBIfam" id="TIGR01652">
    <property type="entry name" value="ATPase-Plipid"/>
    <property type="match status" value="1"/>
</dbReference>
<evidence type="ECO:0000256" key="5">
    <source>
        <dbReference type="ARBA" id="ARBA00022723"/>
    </source>
</evidence>
<dbReference type="GO" id="GO:0140326">
    <property type="term" value="F:ATPase-coupled intramembrane lipid transporter activity"/>
    <property type="evidence" value="ECO:0007669"/>
    <property type="project" value="UniProtKB-EC"/>
</dbReference>
<keyword evidence="19" id="KW-1185">Reference proteome</keyword>
<evidence type="ECO:0000259" key="17">
    <source>
        <dbReference type="PROSITE" id="PS50125"/>
    </source>
</evidence>
<feature type="transmembrane region" description="Helical" evidence="16">
    <location>
        <begin position="1067"/>
        <end position="1092"/>
    </location>
</feature>
<dbReference type="Gene3D" id="3.40.1110.10">
    <property type="entry name" value="Calcium-transporting ATPase, cytoplasmic domain N"/>
    <property type="match status" value="2"/>
</dbReference>
<feature type="domain" description="Guanylate cyclase" evidence="17">
    <location>
        <begin position="1427"/>
        <end position="1563"/>
    </location>
</feature>
<dbReference type="InterPro" id="IPR001054">
    <property type="entry name" value="A/G_cyclase"/>
</dbReference>
<evidence type="ECO:0000256" key="4">
    <source>
        <dbReference type="ARBA" id="ARBA00022692"/>
    </source>
</evidence>
<dbReference type="InterPro" id="IPR008250">
    <property type="entry name" value="ATPase_P-typ_transduc_dom_A_sf"/>
</dbReference>
<evidence type="ECO:0000256" key="16">
    <source>
        <dbReference type="SAM" id="Phobius"/>
    </source>
</evidence>
<feature type="transmembrane region" description="Helical" evidence="16">
    <location>
        <begin position="1241"/>
        <end position="1262"/>
    </location>
</feature>
<feature type="active site" description="4-aspartylphosphate intermediate" evidence="13">
    <location>
        <position position="372"/>
    </location>
</feature>
<feature type="transmembrane region" description="Helical" evidence="16">
    <location>
        <begin position="313"/>
        <end position="336"/>
    </location>
</feature>
<comment type="similarity">
    <text evidence="2">Belongs to the cation transport ATPase (P-type) (TC 3.A.3) family. Type IV subfamily.</text>
</comment>
<feature type="binding site" evidence="14">
    <location>
        <position position="664"/>
    </location>
    <ligand>
        <name>ATP</name>
        <dbReference type="ChEBI" id="CHEBI:30616"/>
    </ligand>
</feature>
<feature type="transmembrane region" description="Helical" evidence="16">
    <location>
        <begin position="1269"/>
        <end position="1286"/>
    </location>
</feature>
<keyword evidence="4 16" id="KW-0812">Transmembrane</keyword>
<dbReference type="GO" id="GO:0006897">
    <property type="term" value="P:endocytosis"/>
    <property type="evidence" value="ECO:0007669"/>
    <property type="project" value="TreeGrafter"/>
</dbReference>
<dbReference type="InterPro" id="IPR032631">
    <property type="entry name" value="P-type_ATPase_N"/>
</dbReference>
<feature type="transmembrane region" description="Helical" evidence="16">
    <location>
        <begin position="1767"/>
        <end position="1788"/>
    </location>
</feature>
<evidence type="ECO:0000256" key="6">
    <source>
        <dbReference type="ARBA" id="ARBA00022741"/>
    </source>
</evidence>
<dbReference type="InterPro" id="IPR023214">
    <property type="entry name" value="HAD_sf"/>
</dbReference>
<feature type="binding site" evidence="15">
    <location>
        <position position="374"/>
    </location>
    <ligand>
        <name>Mg(2+)</name>
        <dbReference type="ChEBI" id="CHEBI:18420"/>
    </ligand>
</feature>
<dbReference type="GO" id="GO:0045332">
    <property type="term" value="P:phospholipid translocation"/>
    <property type="evidence" value="ECO:0007669"/>
    <property type="project" value="TreeGrafter"/>
</dbReference>
<dbReference type="PANTHER" id="PTHR24092">
    <property type="entry name" value="PROBABLE PHOSPHOLIPID-TRANSPORTING ATPASE"/>
    <property type="match status" value="1"/>
</dbReference>
<dbReference type="Proteomes" id="UP000187209">
    <property type="component" value="Unassembled WGS sequence"/>
</dbReference>
<dbReference type="InterPro" id="IPR036412">
    <property type="entry name" value="HAD-like_sf"/>
</dbReference>
<dbReference type="EC" id="7.6.2.1" evidence="3"/>
<dbReference type="GO" id="GO:0006890">
    <property type="term" value="P:retrograde vesicle-mediated transport, Golgi to endoplasmic reticulum"/>
    <property type="evidence" value="ECO:0007669"/>
    <property type="project" value="TreeGrafter"/>
</dbReference>
<feature type="binding site" evidence="14">
    <location>
        <position position="372"/>
    </location>
    <ligand>
        <name>ATP</name>
        <dbReference type="ChEBI" id="CHEBI:30616"/>
    </ligand>
</feature>
<dbReference type="SFLD" id="SFLDF00027">
    <property type="entry name" value="p-type_atpase"/>
    <property type="match status" value="1"/>
</dbReference>
<dbReference type="GO" id="GO:0016887">
    <property type="term" value="F:ATP hydrolysis activity"/>
    <property type="evidence" value="ECO:0007669"/>
    <property type="project" value="InterPro"/>
</dbReference>
<protein>
    <recommendedName>
        <fullName evidence="3">P-type phospholipid transporter</fullName>
        <ecNumber evidence="3">7.6.2.1</ecNumber>
    </recommendedName>
</protein>
<name>A0A1R2B2T1_9CILI</name>
<keyword evidence="11 16" id="KW-0472">Membrane</keyword>
<dbReference type="GO" id="GO:0005802">
    <property type="term" value="C:trans-Golgi network"/>
    <property type="evidence" value="ECO:0007669"/>
    <property type="project" value="TreeGrafter"/>
</dbReference>
<evidence type="ECO:0000256" key="10">
    <source>
        <dbReference type="ARBA" id="ARBA00022989"/>
    </source>
</evidence>
<feature type="transmembrane region" description="Helical" evidence="16">
    <location>
        <begin position="1292"/>
        <end position="1311"/>
    </location>
</feature>
<feature type="transmembrane region" description="Helical" evidence="16">
    <location>
        <begin position="1842"/>
        <end position="1862"/>
    </location>
</feature>
<proteinExistence type="inferred from homology"/>
<feature type="transmembrane region" description="Helical" evidence="16">
    <location>
        <begin position="1817"/>
        <end position="1836"/>
    </location>
</feature>
<keyword evidence="10 16" id="KW-1133">Transmembrane helix</keyword>
<evidence type="ECO:0000256" key="13">
    <source>
        <dbReference type="PIRSR" id="PIRSR606539-1"/>
    </source>
</evidence>
<dbReference type="GO" id="GO:0009190">
    <property type="term" value="P:cyclic nucleotide biosynthetic process"/>
    <property type="evidence" value="ECO:0007669"/>
    <property type="project" value="InterPro"/>
</dbReference>
<dbReference type="Gene3D" id="1.20.1110.10">
    <property type="entry name" value="Calcium-transporting ATPase, transmembrane domain"/>
    <property type="match status" value="1"/>
</dbReference>
<feature type="binding site" evidence="15">
    <location>
        <position position="372"/>
    </location>
    <ligand>
        <name>Mg(2+)</name>
        <dbReference type="ChEBI" id="CHEBI:18420"/>
    </ligand>
</feature>
<dbReference type="Pfam" id="PF13246">
    <property type="entry name" value="Cation_ATPase"/>
    <property type="match status" value="1"/>
</dbReference>
<feature type="transmembrane region" description="Helical" evidence="16">
    <location>
        <begin position="1318"/>
        <end position="1337"/>
    </location>
</feature>
<dbReference type="InterPro" id="IPR001757">
    <property type="entry name" value="P_typ_ATPase"/>
</dbReference>
<feature type="binding site" evidence="14">
    <location>
        <position position="868"/>
    </location>
    <ligand>
        <name>ATP</name>
        <dbReference type="ChEBI" id="CHEBI:30616"/>
    </ligand>
</feature>
<evidence type="ECO:0000256" key="2">
    <source>
        <dbReference type="ARBA" id="ARBA00008109"/>
    </source>
</evidence>
<feature type="binding site" evidence="15">
    <location>
        <position position="868"/>
    </location>
    <ligand>
        <name>Mg(2+)</name>
        <dbReference type="ChEBI" id="CHEBI:18420"/>
    </ligand>
</feature>
<keyword evidence="5 15" id="KW-0479">Metal-binding</keyword>
<dbReference type="InterPro" id="IPR023298">
    <property type="entry name" value="ATPase_P-typ_TM_dom_sf"/>
</dbReference>
<evidence type="ECO:0000256" key="8">
    <source>
        <dbReference type="ARBA" id="ARBA00022842"/>
    </source>
</evidence>
<dbReference type="GO" id="GO:0000287">
    <property type="term" value="F:magnesium ion binding"/>
    <property type="evidence" value="ECO:0007669"/>
    <property type="project" value="InterPro"/>
</dbReference>
<feature type="transmembrane region" description="Helical" evidence="16">
    <location>
        <begin position="1732"/>
        <end position="1755"/>
    </location>
</feature>
<evidence type="ECO:0000256" key="7">
    <source>
        <dbReference type="ARBA" id="ARBA00022840"/>
    </source>
</evidence>
<feature type="domain" description="Guanylate cyclase" evidence="17">
    <location>
        <begin position="1913"/>
        <end position="2043"/>
    </location>
</feature>
<feature type="transmembrane region" description="Helical" evidence="16">
    <location>
        <begin position="922"/>
        <end position="942"/>
    </location>
</feature>
<feature type="binding site" evidence="14">
    <location>
        <position position="529"/>
    </location>
    <ligand>
        <name>ATP</name>
        <dbReference type="ChEBI" id="CHEBI:30616"/>
    </ligand>
</feature>
<dbReference type="InterPro" id="IPR032630">
    <property type="entry name" value="P_typ_ATPase_c"/>
</dbReference>
<feature type="transmembrane region" description="Helical" evidence="16">
    <location>
        <begin position="1214"/>
        <end position="1235"/>
    </location>
</feature>
<comment type="caution">
    <text evidence="18">The sequence shown here is derived from an EMBL/GenBank/DDBJ whole genome shotgun (WGS) entry which is preliminary data.</text>
</comment>
<feature type="binding site" evidence="14">
    <location>
        <position position="551"/>
    </location>
    <ligand>
        <name>ATP</name>
        <dbReference type="ChEBI" id="CHEBI:30616"/>
    </ligand>
</feature>
<evidence type="ECO:0000256" key="12">
    <source>
        <dbReference type="ARBA" id="ARBA00034036"/>
    </source>
</evidence>
<dbReference type="OrthoDB" id="354346at2759"/>
<feature type="transmembrane region" description="Helical" evidence="16">
    <location>
        <begin position="1357"/>
        <end position="1375"/>
    </location>
</feature>
<feature type="binding site" evidence="14">
    <location>
        <position position="374"/>
    </location>
    <ligand>
        <name>ATP</name>
        <dbReference type="ChEBI" id="CHEBI:30616"/>
    </ligand>
</feature>
<dbReference type="Pfam" id="PF00211">
    <property type="entry name" value="Guanylate_cyc"/>
    <property type="match status" value="2"/>
</dbReference>
<evidence type="ECO:0000313" key="18">
    <source>
        <dbReference type="EMBL" id="OMJ70930.1"/>
    </source>
</evidence>
<dbReference type="Gene3D" id="2.70.150.10">
    <property type="entry name" value="Calcium-transporting ATPase, cytoplasmic transduction domain A"/>
    <property type="match status" value="2"/>
</dbReference>
<comment type="catalytic activity">
    <reaction evidence="12">
        <text>ATP + H2O + phospholipidSide 1 = ADP + phosphate + phospholipidSide 2.</text>
        <dbReference type="EC" id="7.6.2.1"/>
    </reaction>
</comment>
<reference evidence="18 19" key="1">
    <citation type="submission" date="2016-11" db="EMBL/GenBank/DDBJ databases">
        <title>The macronuclear genome of Stentor coeruleus: a giant cell with tiny introns.</title>
        <authorList>
            <person name="Slabodnick M."/>
            <person name="Ruby J.G."/>
            <person name="Reiff S.B."/>
            <person name="Swart E.C."/>
            <person name="Gosai S."/>
            <person name="Prabakaran S."/>
            <person name="Witkowska E."/>
            <person name="Larue G.E."/>
            <person name="Fisher S."/>
            <person name="Freeman R.M."/>
            <person name="Gunawardena J."/>
            <person name="Chu W."/>
            <person name="Stover N.A."/>
            <person name="Gregory B.D."/>
            <person name="Nowacki M."/>
            <person name="Derisi J."/>
            <person name="Roy S.W."/>
            <person name="Marshall W.F."/>
            <person name="Sood P."/>
        </authorList>
    </citation>
    <scope>NUCLEOTIDE SEQUENCE [LARGE SCALE GENOMIC DNA]</scope>
    <source>
        <strain evidence="18">WM001</strain>
    </source>
</reference>
<dbReference type="GO" id="GO:0005524">
    <property type="term" value="F:ATP binding"/>
    <property type="evidence" value="ECO:0007669"/>
    <property type="project" value="UniProtKB-KW"/>
</dbReference>
<dbReference type="Pfam" id="PF16209">
    <property type="entry name" value="PhoLip_ATPase_N"/>
    <property type="match status" value="1"/>
</dbReference>
<dbReference type="GO" id="GO:0005886">
    <property type="term" value="C:plasma membrane"/>
    <property type="evidence" value="ECO:0007669"/>
    <property type="project" value="TreeGrafter"/>
</dbReference>
<feature type="transmembrane region" description="Helical" evidence="16">
    <location>
        <begin position="1104"/>
        <end position="1124"/>
    </location>
</feature>
<dbReference type="Pfam" id="PF16212">
    <property type="entry name" value="PhoLip_ATPase_C"/>
    <property type="match status" value="1"/>
</dbReference>
<evidence type="ECO:0000256" key="14">
    <source>
        <dbReference type="PIRSR" id="PIRSR606539-2"/>
    </source>
</evidence>
<dbReference type="InterPro" id="IPR018303">
    <property type="entry name" value="ATPase_P-typ_P_site"/>
</dbReference>
<keyword evidence="9" id="KW-1278">Translocase</keyword>
<feature type="binding site" evidence="14">
    <location>
        <position position="488"/>
    </location>
    <ligand>
        <name>ATP</name>
        <dbReference type="ChEBI" id="CHEBI:30616"/>
    </ligand>
</feature>
<dbReference type="GO" id="GO:0035556">
    <property type="term" value="P:intracellular signal transduction"/>
    <property type="evidence" value="ECO:0007669"/>
    <property type="project" value="InterPro"/>
</dbReference>
<dbReference type="SFLD" id="SFLDS00003">
    <property type="entry name" value="Haloacid_Dehalogenase"/>
    <property type="match status" value="1"/>
</dbReference>
<dbReference type="InterPro" id="IPR023299">
    <property type="entry name" value="ATPase_P-typ_cyto_dom_N"/>
</dbReference>
<comment type="subcellular location">
    <subcellularLocation>
        <location evidence="1">Membrane</location>
        <topology evidence="1">Multi-pass membrane protein</topology>
    </subcellularLocation>
</comment>
<evidence type="ECO:0000256" key="15">
    <source>
        <dbReference type="PIRSR" id="PIRSR606539-3"/>
    </source>
</evidence>
<sequence>MNTAKEGNWRTQELHGNSSLTKSQFVSNKVSSTRYTLLTLIPKNLFEQFQRSANIWFLIVSVFQLIPFEINPVDSWTTVVPLAILISVTLLKDAYNDFYRGKDDKKDNSTDYYCWNGSKFELIKCEKLLVGNIVLINESQKFPADIVVLGTKSERVFFLDTSGISGETDLMQKKAVSESHGLIQSLDKDYVLSKMAGVISFEQPNNDFSKFRGKLKLAGHPRAIELFTQNLAYRGSMLHGVEWVIGIVVYTGLETKTYLNISSPPRKTSRLEKKINFWVLYLLLVLLVLVIFSVLALKYLGKMEFSSTSELQSFVLFTILYNNIIPISLFVTMDMLRILQTFFIMRTFKKKVDFKTGDVNENLGQIEYLFADKTGTITEQDLKLSLCIIGNSKFQREEEERDKCATVIEDDKPLFTRVFSESSSKLLPRVESNRTGFCSDRPSMWFYKLKQLVFRDESSLIYQFIKCMALCNNITPEEDRFIGISSDEIALVEAAAELGVRLVSRSKLFCEIECLGVKEQFTILASLPFSSSIKKSRIIVRSENNITLYVKGSFDEMVKILDENGTEELEINEQYASRKGLRTIVFGYKKLEESQASEFISKLDSAKNIPVNSEGRIEILFQEIEKDINYLGIGGIEDIVLPETITTLDILQKAGMKIWILSGDNESSTVTTCRKVNLFKNDVPVLSLSNLKTELHCVKSLMRYISIYIFNDYTELVPGSRNVSVKKTPVKSLLVRAGSEDSLQLNDRNEKLSLVDNVNSEQNNAEIMLSQHPLFKSIAKSEISVSGFLDKTFTPNSVNFSLSIDRQSFLTAMENDDARKLLCCLLFTANSVCFYGLLPLDKARIVKLVKENFVFRPVTMAIGDGNGDIPMIQEADVGIAVLGKEYTQARNYCDIAINHFSQLRELLLLHGHWNYSRMSRSVLLFIYKNALLTVITFAYIWYSDYSGVSLFKSSLIVGFNIGFTSLPIIYLGVFDEDMPGKKILEYPELYTQGLTDILFNWKKMTYYCLLSIIDGIILPVFIGYSFITTLNSNGYAEDQNIIGSSIYIGLVFTVLLQIGLDTYCYSIMYILSHILSVLILGAYLALISSIKISDGDLLGTGSEIIGTPTVLIAFFIVPLIIVAIHQAFAQYSAVFHPGIYEKIAMNKDDQVFVYKHNRIEKYAGNLEKVYRETSFRRGTLEKDAFELRKLSLHFNSEFIEAQYRDFYISVNIRFYKIIVILLFSLLVLWTILEAFVFDATLYYNLMRTVMCVAFAIVIFALFTEFFLENYVVLVISVTAIGLLAKFGTEVAFLKPGALATGVIPAITYILFNVDWQQVTYINGLNLSLYIISISIYYEYSTDNSYTLIEKTLTILSYLILNTSITITSAVLGYYLERTSRLEYKLIRMQEIGFEKSQRILSFLLPAFVKKRVKDGIRYIAEDQGTVTVIFCDIVDFDSICAEYLPVELLSFLDSVFQKFDQLCLAIGVTKIETVGKTYMACAGLKDSEAELEPALKEVSHARRAIEMGLAMISLAQTFKLKNGFQLQLKIGINSGPVTAGVVGYHKPQFSLVGDTVNTASRMCSTIENANSIQISTECYELLENTGGLEFKNNTIEAKGKGTMHTFLVTESKNMTSQDSFKPGLNHLSTFINHPSFTRTLTDSDQRKKKRGSELVGMFEMDSANQVFQRDDKELMEKVKIIDFSCGEDDKQKKFRIDKTISNRQLMFSGIVMALTTFSLLLLIALFEYIFTSLTVVSILIARAGIVLILILVVAIQNRIYLTRLFPIVMLIVFLMMLGVTLMDLIYSTKKEKDLLALEIMYIILLLNHTGQIPLSKVTWASLSIFIPWGILAIFTADPAAHAANSAFVVVFALINISAIYTIENHLRVYFNLRGIAEKEINKTDKLLTHMMPPHVLENMRQDKAITDKLTGVTLLYADIVGFTAWSSNKTPAEVVGMLSMMFTKFDKVCVVHNVYKVHTIGDCYVVMGYTDGENRDLSKECLHVVEMAQSMINIIKEVNKENGSELNMRIGIHTGEVIAGITGTNIVRYDIYGPDVLISNKMESGGMAGKINVSDVTMSLLEKFMPGKFTFEFNKEIAAKVIGRSHKSYFIVGDGENYVLS</sequence>
<dbReference type="PROSITE" id="PS50125">
    <property type="entry name" value="GUANYLATE_CYCLASE_2"/>
    <property type="match status" value="2"/>
</dbReference>
<dbReference type="PRINTS" id="PR00119">
    <property type="entry name" value="CATATPASE"/>
</dbReference>
<dbReference type="SUPFAM" id="SSF55073">
    <property type="entry name" value="Nucleotide cyclase"/>
    <property type="match status" value="2"/>
</dbReference>
<dbReference type="SUPFAM" id="SSF81660">
    <property type="entry name" value="Metal cation-transporting ATPase, ATP-binding domain N"/>
    <property type="match status" value="1"/>
</dbReference>
<dbReference type="GO" id="GO:0005768">
    <property type="term" value="C:endosome"/>
    <property type="evidence" value="ECO:0007669"/>
    <property type="project" value="TreeGrafter"/>
</dbReference>
<dbReference type="SUPFAM" id="SSF81665">
    <property type="entry name" value="Calcium ATPase, transmembrane domain M"/>
    <property type="match status" value="1"/>
</dbReference>
<evidence type="ECO:0000256" key="3">
    <source>
        <dbReference type="ARBA" id="ARBA00012189"/>
    </source>
</evidence>
<dbReference type="SUPFAM" id="SSF56784">
    <property type="entry name" value="HAD-like"/>
    <property type="match status" value="1"/>
</dbReference>
<keyword evidence="6 14" id="KW-0547">Nucleotide-binding</keyword>
<feature type="binding site" evidence="15">
    <location>
        <position position="864"/>
    </location>
    <ligand>
        <name>Mg(2+)</name>
        <dbReference type="ChEBI" id="CHEBI:18420"/>
    </ligand>
</feature>
<dbReference type="PANTHER" id="PTHR24092:SF5">
    <property type="entry name" value="PHOSPHOLIPID-TRANSPORTING ATPASE"/>
    <property type="match status" value="1"/>
</dbReference>
<feature type="transmembrane region" description="Helical" evidence="16">
    <location>
        <begin position="1039"/>
        <end position="1060"/>
    </location>
</feature>
<feature type="binding site" evidence="14">
    <location>
        <position position="842"/>
    </location>
    <ligand>
        <name>ATP</name>
        <dbReference type="ChEBI" id="CHEBI:30616"/>
    </ligand>
</feature>